<evidence type="ECO:0000313" key="4">
    <source>
        <dbReference type="Proteomes" id="UP000265427"/>
    </source>
</evidence>
<dbReference type="EMBL" id="QUTC01005282">
    <property type="protein sequence ID" value="RHY59100.1"/>
    <property type="molecule type" value="Genomic_DNA"/>
</dbReference>
<dbReference type="Proteomes" id="UP000265716">
    <property type="component" value="Unassembled WGS sequence"/>
</dbReference>
<dbReference type="CDD" id="cd00570">
    <property type="entry name" value="GST_N_family"/>
    <property type="match status" value="1"/>
</dbReference>
<dbReference type="Gene3D" id="3.40.30.10">
    <property type="entry name" value="Glutaredoxin"/>
    <property type="match status" value="1"/>
</dbReference>
<proteinExistence type="predicted"/>
<evidence type="ECO:0000313" key="5">
    <source>
        <dbReference type="Proteomes" id="UP000265716"/>
    </source>
</evidence>
<comment type="caution">
    <text evidence="2">The sequence shown here is derived from an EMBL/GenBank/DDBJ whole genome shotgun (WGS) entry which is preliminary data.</text>
</comment>
<sequence length="261" mass="28540">MGPRSVLVTIPASNYCEKARWGLRLAKIDFVEEMHAPLFHYLSTKPKGGRSVPLLVTSESTTLKDSNAILSLCGTALPSLYPHPVVKEKELHFDNHFGPAARRFGYGLMFSLGPSVAKRIIVDPLQGTAEAYAASALFPLLKSALIKSLNITDKGIERSWAKIQTTFDDVNAILGDKPLGTQFVAGDSFTAADISFCSHASLLLSPPQNPFLAPYLNVSDAPPMYQARYHELAASKAGQFVLWCYANHYPPMHPNNQPAKL</sequence>
<dbReference type="SUPFAM" id="SSF47616">
    <property type="entry name" value="GST C-terminal domain-like"/>
    <property type="match status" value="1"/>
</dbReference>
<organism evidence="2 4">
    <name type="scientific">Aphanomyces astaci</name>
    <name type="common">Crayfish plague agent</name>
    <dbReference type="NCBI Taxonomy" id="112090"/>
    <lineage>
        <taxon>Eukaryota</taxon>
        <taxon>Sar</taxon>
        <taxon>Stramenopiles</taxon>
        <taxon>Oomycota</taxon>
        <taxon>Saprolegniomycetes</taxon>
        <taxon>Saprolegniales</taxon>
        <taxon>Verrucalvaceae</taxon>
        <taxon>Aphanomyces</taxon>
    </lineage>
</organism>
<reference evidence="4 5" key="1">
    <citation type="submission" date="2018-08" db="EMBL/GenBank/DDBJ databases">
        <title>Aphanomyces genome sequencing and annotation.</title>
        <authorList>
            <person name="Minardi D."/>
            <person name="Oidtmann B."/>
            <person name="Van Der Giezen M."/>
            <person name="Studholme D.J."/>
        </authorList>
    </citation>
    <scope>NUCLEOTIDE SEQUENCE [LARGE SCALE GENOMIC DNA]</scope>
    <source>
        <strain evidence="2 4">Kv</strain>
        <strain evidence="3 5">SA</strain>
    </source>
</reference>
<dbReference type="VEuPathDB" id="FungiDB:H257_03982"/>
<dbReference type="Gene3D" id="1.20.1050.10">
    <property type="match status" value="1"/>
</dbReference>
<dbReference type="SUPFAM" id="SSF52833">
    <property type="entry name" value="Thioredoxin-like"/>
    <property type="match status" value="1"/>
</dbReference>
<dbReference type="CDD" id="cd00299">
    <property type="entry name" value="GST_C_family"/>
    <property type="match status" value="1"/>
</dbReference>
<name>A0A397B6T6_APHAT</name>
<evidence type="ECO:0000259" key="1">
    <source>
        <dbReference type="Pfam" id="PF13409"/>
    </source>
</evidence>
<dbReference type="EMBL" id="QUSZ01004442">
    <property type="protein sequence ID" value="RHY14273.1"/>
    <property type="molecule type" value="Genomic_DNA"/>
</dbReference>
<evidence type="ECO:0000313" key="3">
    <source>
        <dbReference type="EMBL" id="RHY59100.1"/>
    </source>
</evidence>
<dbReference type="InterPro" id="IPR036282">
    <property type="entry name" value="Glutathione-S-Trfase_C_sf"/>
</dbReference>
<dbReference type="Pfam" id="PF13409">
    <property type="entry name" value="GST_N_2"/>
    <property type="match status" value="1"/>
</dbReference>
<dbReference type="InterPro" id="IPR036249">
    <property type="entry name" value="Thioredoxin-like_sf"/>
</dbReference>
<dbReference type="Proteomes" id="UP000265427">
    <property type="component" value="Unassembled WGS sequence"/>
</dbReference>
<gene>
    <name evidence="2" type="ORF">DYB36_010363</name>
    <name evidence="3" type="ORF">DYB38_007987</name>
</gene>
<evidence type="ECO:0000313" key="2">
    <source>
        <dbReference type="EMBL" id="RHY14273.1"/>
    </source>
</evidence>
<dbReference type="AlphaFoldDB" id="A0A397B6T6"/>
<protein>
    <recommendedName>
        <fullName evidence="1">GST N-terminal domain-containing protein</fullName>
    </recommendedName>
</protein>
<accession>A0A397B6T6</accession>
<feature type="domain" description="GST N-terminal" evidence="1">
    <location>
        <begin position="12"/>
        <end position="71"/>
    </location>
</feature>
<dbReference type="InterPro" id="IPR004045">
    <property type="entry name" value="Glutathione_S-Trfase_N"/>
</dbReference>